<dbReference type="AlphaFoldDB" id="A0A1I0S5B3"/>
<dbReference type="EMBL" id="FOJG01000002">
    <property type="protein sequence ID" value="SEW49939.1"/>
    <property type="molecule type" value="Genomic_DNA"/>
</dbReference>
<accession>A0A1I0S5B3</accession>
<evidence type="ECO:0000313" key="2">
    <source>
        <dbReference type="Proteomes" id="UP000199310"/>
    </source>
</evidence>
<evidence type="ECO:0000313" key="1">
    <source>
        <dbReference type="EMBL" id="SEW49939.1"/>
    </source>
</evidence>
<dbReference type="Proteomes" id="UP000199310">
    <property type="component" value="Unassembled WGS sequence"/>
</dbReference>
<keyword evidence="2" id="KW-1185">Reference proteome</keyword>
<reference evidence="2" key="1">
    <citation type="submission" date="2016-10" db="EMBL/GenBank/DDBJ databases">
        <authorList>
            <person name="Varghese N."/>
            <person name="Submissions S."/>
        </authorList>
    </citation>
    <scope>NUCLEOTIDE SEQUENCE [LARGE SCALE GENOMIC DNA]</scope>
    <source>
        <strain evidence="2">DSM 3695</strain>
    </source>
</reference>
<proteinExistence type="predicted"/>
<organism evidence="1 2">
    <name type="scientific">Chitinophaga arvensicola</name>
    <dbReference type="NCBI Taxonomy" id="29529"/>
    <lineage>
        <taxon>Bacteria</taxon>
        <taxon>Pseudomonadati</taxon>
        <taxon>Bacteroidota</taxon>
        <taxon>Chitinophagia</taxon>
        <taxon>Chitinophagales</taxon>
        <taxon>Chitinophagaceae</taxon>
        <taxon>Chitinophaga</taxon>
    </lineage>
</organism>
<gene>
    <name evidence="1" type="ORF">SAMN04488122_3642</name>
</gene>
<name>A0A1I0S5B3_9BACT</name>
<dbReference type="OrthoDB" id="672834at2"/>
<protein>
    <submittedName>
        <fullName evidence="1">Uncharacterized protein</fullName>
    </submittedName>
</protein>
<dbReference type="RefSeq" id="WP_089897059.1">
    <property type="nucleotide sequence ID" value="NZ_FOJG01000002.1"/>
</dbReference>
<sequence>MHKNLLNDLQELLTSTPILLRNRVCEECDWSLSTYYRKSKPFKDLKSGSTPHPGISNAEKEMIKRMAKEIKATINRDLDKILMY</sequence>